<reference evidence="3" key="1">
    <citation type="submission" date="2023-03" db="EMBL/GenBank/DDBJ databases">
        <title>Massive genome expansion in bonnet fungi (Mycena s.s.) driven by repeated elements and novel gene families across ecological guilds.</title>
        <authorList>
            <consortium name="Lawrence Berkeley National Laboratory"/>
            <person name="Harder C.B."/>
            <person name="Miyauchi S."/>
            <person name="Viragh M."/>
            <person name="Kuo A."/>
            <person name="Thoen E."/>
            <person name="Andreopoulos B."/>
            <person name="Lu D."/>
            <person name="Skrede I."/>
            <person name="Drula E."/>
            <person name="Henrissat B."/>
            <person name="Morin E."/>
            <person name="Kohler A."/>
            <person name="Barry K."/>
            <person name="LaButti K."/>
            <person name="Morin E."/>
            <person name="Salamov A."/>
            <person name="Lipzen A."/>
            <person name="Mereny Z."/>
            <person name="Hegedus B."/>
            <person name="Baldrian P."/>
            <person name="Stursova M."/>
            <person name="Weitz H."/>
            <person name="Taylor A."/>
            <person name="Grigoriev I.V."/>
            <person name="Nagy L.G."/>
            <person name="Martin F."/>
            <person name="Kauserud H."/>
        </authorList>
    </citation>
    <scope>NUCLEOTIDE SEQUENCE</scope>
    <source>
        <strain evidence="3">CBHHK002</strain>
    </source>
</reference>
<dbReference type="InterPro" id="IPR045339">
    <property type="entry name" value="DUF6534"/>
</dbReference>
<dbReference type="EMBL" id="JARIHO010000005">
    <property type="protein sequence ID" value="KAJ7361197.1"/>
    <property type="molecule type" value="Genomic_DNA"/>
</dbReference>
<dbReference type="Proteomes" id="UP001218218">
    <property type="component" value="Unassembled WGS sequence"/>
</dbReference>
<dbReference type="PANTHER" id="PTHR40465:SF1">
    <property type="entry name" value="DUF6534 DOMAIN-CONTAINING PROTEIN"/>
    <property type="match status" value="1"/>
</dbReference>
<feature type="domain" description="DUF6534" evidence="2">
    <location>
        <begin position="302"/>
        <end position="388"/>
    </location>
</feature>
<dbReference type="Pfam" id="PF20152">
    <property type="entry name" value="DUF6534"/>
    <property type="match status" value="1"/>
</dbReference>
<evidence type="ECO:0000313" key="3">
    <source>
        <dbReference type="EMBL" id="KAJ7361197.1"/>
    </source>
</evidence>
<name>A0AAD7AK26_9AGAR</name>
<keyword evidence="4" id="KW-1185">Reference proteome</keyword>
<protein>
    <recommendedName>
        <fullName evidence="2">DUF6534 domain-containing protein</fullName>
    </recommendedName>
</protein>
<keyword evidence="1" id="KW-0812">Transmembrane</keyword>
<dbReference type="AlphaFoldDB" id="A0AAD7AK26"/>
<evidence type="ECO:0000259" key="2">
    <source>
        <dbReference type="Pfam" id="PF20152"/>
    </source>
</evidence>
<keyword evidence="1" id="KW-1133">Transmembrane helix</keyword>
<feature type="transmembrane region" description="Helical" evidence="1">
    <location>
        <begin position="365"/>
        <end position="386"/>
    </location>
</feature>
<feature type="transmembrane region" description="Helical" evidence="1">
    <location>
        <begin position="183"/>
        <end position="204"/>
    </location>
</feature>
<feature type="transmembrane region" description="Helical" evidence="1">
    <location>
        <begin position="337"/>
        <end position="359"/>
    </location>
</feature>
<accession>A0AAD7AK26</accession>
<proteinExistence type="predicted"/>
<evidence type="ECO:0000256" key="1">
    <source>
        <dbReference type="SAM" id="Phobius"/>
    </source>
</evidence>
<evidence type="ECO:0000313" key="4">
    <source>
        <dbReference type="Proteomes" id="UP001218218"/>
    </source>
</evidence>
<gene>
    <name evidence="3" type="ORF">DFH08DRAFT_843429</name>
</gene>
<feature type="transmembrane region" description="Helical" evidence="1">
    <location>
        <begin position="254"/>
        <end position="275"/>
    </location>
</feature>
<organism evidence="3 4">
    <name type="scientific">Mycena albidolilacea</name>
    <dbReference type="NCBI Taxonomy" id="1033008"/>
    <lineage>
        <taxon>Eukaryota</taxon>
        <taxon>Fungi</taxon>
        <taxon>Dikarya</taxon>
        <taxon>Basidiomycota</taxon>
        <taxon>Agaricomycotina</taxon>
        <taxon>Agaricomycetes</taxon>
        <taxon>Agaricomycetidae</taxon>
        <taxon>Agaricales</taxon>
        <taxon>Marasmiineae</taxon>
        <taxon>Mycenaceae</taxon>
        <taxon>Mycena</taxon>
    </lineage>
</organism>
<comment type="caution">
    <text evidence="3">The sequence shown here is derived from an EMBL/GenBank/DDBJ whole genome shotgun (WGS) entry which is preliminary data.</text>
</comment>
<feature type="transmembrane region" description="Helical" evidence="1">
    <location>
        <begin position="216"/>
        <end position="242"/>
    </location>
</feature>
<sequence length="459" mass="51565">MTQTHPGSSRSCSCGRYIAVVNKSTNIEATSHLIWHGQISKPLRGRRAWHRRQAQALRVEVSVVGGIRDSSPLRLCSPETLEPHLSSNLGLSSITSLDDDRPFIILKMTTLRLYKFRWFSASSVSQPLKMSESEALKAFGSPTVTLGAFVVGCMICVALSAIVGFQTFLYFQIFPMDTLPYKFLVAWIWFVDTAHTVLLCTTIWQYAVLNFARPEIILDIVSAFPVSVLFTLIATLNANLFYAWRIHKMSKYNWWLTGPIGLLCMTRTGLGLFTAVEMMITRNWLVMAAHFKGPVIGGMAVSVATDIVISAARYYYLHDLKQGYMATQEMVDAVVIFTINDGILTCVTLIASITCFLAMPRNFIWISFYIIAPKFFANSILATLNLRNWYRHRHKPMGINLTRTQANRNTLQIATTSNKMQSSDGIPTTVEVFMDHQVEYNAPAQKYINGNGDTHSTHS</sequence>
<dbReference type="PANTHER" id="PTHR40465">
    <property type="entry name" value="CHROMOSOME 1, WHOLE GENOME SHOTGUN SEQUENCE"/>
    <property type="match status" value="1"/>
</dbReference>
<feature type="transmembrane region" description="Helical" evidence="1">
    <location>
        <begin position="146"/>
        <end position="171"/>
    </location>
</feature>
<feature type="transmembrane region" description="Helical" evidence="1">
    <location>
        <begin position="295"/>
        <end position="316"/>
    </location>
</feature>
<keyword evidence="1" id="KW-0472">Membrane</keyword>